<evidence type="ECO:0000256" key="2">
    <source>
        <dbReference type="ARBA" id="ARBA00013194"/>
    </source>
</evidence>
<keyword evidence="3 4" id="KW-0697">Rotamase</keyword>
<dbReference type="GO" id="GO:0003755">
    <property type="term" value="F:peptidyl-prolyl cis-trans isomerase activity"/>
    <property type="evidence" value="ECO:0007669"/>
    <property type="project" value="UniProtKB-EC"/>
</dbReference>
<evidence type="ECO:0000313" key="7">
    <source>
        <dbReference type="Proteomes" id="UP001324380"/>
    </source>
</evidence>
<dbReference type="PROSITE" id="PS51257">
    <property type="entry name" value="PROKAR_LIPOPROTEIN"/>
    <property type="match status" value="1"/>
</dbReference>
<keyword evidence="4 6" id="KW-0413">Isomerase</keyword>
<keyword evidence="7" id="KW-1185">Reference proteome</keyword>
<evidence type="ECO:0000256" key="1">
    <source>
        <dbReference type="ARBA" id="ARBA00000971"/>
    </source>
</evidence>
<dbReference type="EC" id="5.2.1.8" evidence="2 4"/>
<dbReference type="Proteomes" id="UP001324380">
    <property type="component" value="Chromosome"/>
</dbReference>
<dbReference type="RefSeq" id="WP_321562507.1">
    <property type="nucleotide sequence ID" value="NZ_CP139558.1"/>
</dbReference>
<comment type="catalytic activity">
    <reaction evidence="1 4">
        <text>[protein]-peptidylproline (omega=180) = [protein]-peptidylproline (omega=0)</text>
        <dbReference type="Rhea" id="RHEA:16237"/>
        <dbReference type="Rhea" id="RHEA-COMP:10747"/>
        <dbReference type="Rhea" id="RHEA-COMP:10748"/>
        <dbReference type="ChEBI" id="CHEBI:83833"/>
        <dbReference type="ChEBI" id="CHEBI:83834"/>
        <dbReference type="EC" id="5.2.1.8"/>
    </reaction>
</comment>
<dbReference type="InterPro" id="IPR046357">
    <property type="entry name" value="PPIase_dom_sf"/>
</dbReference>
<dbReference type="PROSITE" id="PS50059">
    <property type="entry name" value="FKBP_PPIASE"/>
    <property type="match status" value="1"/>
</dbReference>
<dbReference type="EMBL" id="CP139558">
    <property type="protein sequence ID" value="WPU93371.1"/>
    <property type="molecule type" value="Genomic_DNA"/>
</dbReference>
<evidence type="ECO:0000256" key="3">
    <source>
        <dbReference type="ARBA" id="ARBA00023110"/>
    </source>
</evidence>
<dbReference type="Pfam" id="PF00254">
    <property type="entry name" value="FKBP_C"/>
    <property type="match status" value="1"/>
</dbReference>
<accession>A0ABZ0TJM4</accession>
<dbReference type="InterPro" id="IPR001179">
    <property type="entry name" value="PPIase_FKBP_dom"/>
</dbReference>
<reference evidence="6 7" key="1">
    <citation type="submission" date="2023-11" db="EMBL/GenBank/DDBJ databases">
        <title>Analysis of the Genomes of Mucilaginibacter gossypii cycad 4 and M. sabulilitoris SNA2: microbes with the potential for plant growth promotion.</title>
        <authorList>
            <person name="Hirsch A.M."/>
            <person name="Humm E."/>
            <person name="Rubbi M."/>
            <person name="Del Vecchio G."/>
            <person name="Ha S.M."/>
            <person name="Pellegrini M."/>
            <person name="Gunsalus R.P."/>
        </authorList>
    </citation>
    <scope>NUCLEOTIDE SEQUENCE [LARGE SCALE GENOMIC DNA]</scope>
    <source>
        <strain evidence="6 7">SNA2</strain>
    </source>
</reference>
<name>A0ABZ0TJM4_9SPHI</name>
<sequence>MKQTIFTLLLITTIGLISCRKNNNDPDIKQYDDIQIQNYIKANGLTNMKRNPAVGDTTGIYYEILSQGDTTRATPMDYPDSLAFVFTLKSFDGKYTNVDTLNLNHFSGLLGHITNNGLPRGLQSAIHDLVKYKGTRARILIPSRMAYGVNGFGSGSSSNVNTRIAGNQCLDYYINVVSSVDAYDDYLINDYMKRNSLTGYTHITSGRGNGLYYKITTPGSGTGDIIDQSSSYQVSAYSGKFLNEAVFDAGPTAGSPLTFTTDRVVVGFQEATKGLTSGAVISIFIPSRLGYGKIGGSDPNTGSITIGANAVLHFTDLTIGTVTNP</sequence>
<protein>
    <recommendedName>
        <fullName evidence="2 4">peptidylprolyl isomerase</fullName>
        <ecNumber evidence="2 4">5.2.1.8</ecNumber>
    </recommendedName>
</protein>
<proteinExistence type="predicted"/>
<evidence type="ECO:0000313" key="6">
    <source>
        <dbReference type="EMBL" id="WPU93371.1"/>
    </source>
</evidence>
<dbReference type="Gene3D" id="3.10.50.40">
    <property type="match status" value="2"/>
</dbReference>
<dbReference type="SUPFAM" id="SSF54534">
    <property type="entry name" value="FKBP-like"/>
    <property type="match status" value="1"/>
</dbReference>
<evidence type="ECO:0000256" key="4">
    <source>
        <dbReference type="PROSITE-ProRule" id="PRU00277"/>
    </source>
</evidence>
<gene>
    <name evidence="6" type="ORF">SNE25_29050</name>
</gene>
<evidence type="ECO:0000259" key="5">
    <source>
        <dbReference type="PROSITE" id="PS50059"/>
    </source>
</evidence>
<feature type="domain" description="PPIase FKBP-type" evidence="5">
    <location>
        <begin position="230"/>
        <end position="322"/>
    </location>
</feature>
<organism evidence="6 7">
    <name type="scientific">Mucilaginibacter sabulilitoris</name>
    <dbReference type="NCBI Taxonomy" id="1173583"/>
    <lineage>
        <taxon>Bacteria</taxon>
        <taxon>Pseudomonadati</taxon>
        <taxon>Bacteroidota</taxon>
        <taxon>Sphingobacteriia</taxon>
        <taxon>Sphingobacteriales</taxon>
        <taxon>Sphingobacteriaceae</taxon>
        <taxon>Mucilaginibacter</taxon>
    </lineage>
</organism>